<feature type="compositionally biased region" description="Acidic residues" evidence="1">
    <location>
        <begin position="151"/>
        <end position="165"/>
    </location>
</feature>
<proteinExistence type="predicted"/>
<gene>
    <name evidence="2" type="ORF">FHOMOCKG_00056</name>
</gene>
<keyword evidence="3" id="KW-1185">Reference proteome</keyword>
<protein>
    <submittedName>
        <fullName evidence="2">Uncharacterized protein</fullName>
    </submittedName>
</protein>
<accession>A0A9E8V889</accession>
<sequence>MKDTTPILVKSTTKQKLSEAKEILRKTWDDFLVYLLEFYISHADEDDRELDKADVMRYCISSPDTSSLEFHRDQLTKILTDLEHTYATTGDPKDKATIAEKIARINASLKDISKTDESSRVLEEIAQIKKNRLKILKNIAPTKTVKRNEDKEEISETESEQEASN</sequence>
<reference evidence="2 3" key="1">
    <citation type="submission" date="2022-10" db="EMBL/GenBank/DDBJ databases">
        <title>Evolutionary Diversification of Methanotrophic Ca. Methanophagales (ANME-1) and Their Expansive Virome.</title>
        <authorList>
            <person name="Laso-Perez R."/>
            <person name="Wu F."/>
            <person name="Cremiere A."/>
            <person name="Speth D.R."/>
            <person name="Magyar J.S."/>
            <person name="Krupovic M."/>
            <person name="Orphan V.J."/>
        </authorList>
    </citation>
    <scope>NUCLEOTIDE SEQUENCE [LARGE SCALE GENOMIC DNA]</scope>
</reference>
<dbReference type="Proteomes" id="UP001156237">
    <property type="component" value="Segment"/>
</dbReference>
<evidence type="ECO:0000313" key="3">
    <source>
        <dbReference type="Proteomes" id="UP001156237"/>
    </source>
</evidence>
<evidence type="ECO:0000256" key="1">
    <source>
        <dbReference type="SAM" id="MobiDB-lite"/>
    </source>
</evidence>
<feature type="region of interest" description="Disordered" evidence="1">
    <location>
        <begin position="141"/>
        <end position="165"/>
    </location>
</feature>
<evidence type="ECO:0000313" key="2">
    <source>
        <dbReference type="EMBL" id="WAE39584.1"/>
    </source>
</evidence>
<dbReference type="EMBL" id="OP880253">
    <property type="protein sequence ID" value="WAE39584.1"/>
    <property type="molecule type" value="Genomic_DNA"/>
</dbReference>
<organism evidence="2 3">
    <name type="scientific">Methanophagales virus GBV302</name>
    <dbReference type="NCBI Taxonomy" id="2999281"/>
    <lineage>
        <taxon>Viruses</taxon>
        <taxon>Duplodnaviria</taxon>
        <taxon>Heunggongvirae</taxon>
        <taxon>Uroviricota</taxon>
        <taxon>Caudoviricetes</taxon>
        <taxon>Nakonvirales</taxon>
        <taxon>Ekchuahviridae</taxon>
        <taxon>Kukulkanvirus</taxon>
        <taxon>Kukulkanvirus mexicoense</taxon>
    </lineage>
</organism>
<name>A0A9E8V889_9CAUD</name>